<evidence type="ECO:0000256" key="1">
    <source>
        <dbReference type="ARBA" id="ARBA00022448"/>
    </source>
</evidence>
<dbReference type="Pfam" id="PF10474">
    <property type="entry name" value="Syndetin_C"/>
    <property type="match status" value="2"/>
</dbReference>
<keyword evidence="8" id="KW-1185">Reference proteome</keyword>
<dbReference type="AlphaFoldDB" id="A0AAV6HUB1"/>
<organism evidence="7 8">
    <name type="scientific">Rhododendron griersonianum</name>
    <dbReference type="NCBI Taxonomy" id="479676"/>
    <lineage>
        <taxon>Eukaryota</taxon>
        <taxon>Viridiplantae</taxon>
        <taxon>Streptophyta</taxon>
        <taxon>Embryophyta</taxon>
        <taxon>Tracheophyta</taxon>
        <taxon>Spermatophyta</taxon>
        <taxon>Magnoliopsida</taxon>
        <taxon>eudicotyledons</taxon>
        <taxon>Gunneridae</taxon>
        <taxon>Pentapetalae</taxon>
        <taxon>asterids</taxon>
        <taxon>Ericales</taxon>
        <taxon>Ericaceae</taxon>
        <taxon>Ericoideae</taxon>
        <taxon>Rhodoreae</taxon>
        <taxon>Rhododendron</taxon>
    </lineage>
</organism>
<evidence type="ECO:0000259" key="6">
    <source>
        <dbReference type="Pfam" id="PF10475"/>
    </source>
</evidence>
<accession>A0AAV6HUB1</accession>
<feature type="compositionally biased region" description="Low complexity" evidence="4">
    <location>
        <begin position="865"/>
        <end position="879"/>
    </location>
</feature>
<dbReference type="PANTHER" id="PTHR13258">
    <property type="entry name" value="SYNDETIN"/>
    <property type="match status" value="1"/>
</dbReference>
<evidence type="ECO:0000313" key="7">
    <source>
        <dbReference type="EMBL" id="KAG5515632.1"/>
    </source>
</evidence>
<comment type="caution">
    <text evidence="7">The sequence shown here is derived from an EMBL/GenBank/DDBJ whole genome shotgun (WGS) entry which is preliminary data.</text>
</comment>
<feature type="region of interest" description="Disordered" evidence="4">
    <location>
        <begin position="864"/>
        <end position="885"/>
    </location>
</feature>
<keyword evidence="2" id="KW-0653">Protein transport</keyword>
<dbReference type="GO" id="GO:0015031">
    <property type="term" value="P:protein transport"/>
    <property type="evidence" value="ECO:0007669"/>
    <property type="project" value="UniProtKB-KW"/>
</dbReference>
<dbReference type="EMBL" id="JACTNZ010000013">
    <property type="protein sequence ID" value="KAG5515632.1"/>
    <property type="molecule type" value="Genomic_DNA"/>
</dbReference>
<feature type="domain" description="Vacuolar protein sorting-associated protein 54 N-terminal" evidence="6">
    <location>
        <begin position="124"/>
        <end position="414"/>
    </location>
</feature>
<dbReference type="InterPro" id="IPR019515">
    <property type="entry name" value="VPS54_N"/>
</dbReference>
<feature type="domain" description="Syndetin C-terminal" evidence="5">
    <location>
        <begin position="901"/>
        <end position="1017"/>
    </location>
</feature>
<dbReference type="Pfam" id="PF10475">
    <property type="entry name" value="Vps54_N"/>
    <property type="match status" value="1"/>
</dbReference>
<dbReference type="GO" id="GO:0042147">
    <property type="term" value="P:retrograde transport, endosome to Golgi"/>
    <property type="evidence" value="ECO:0007669"/>
    <property type="project" value="InterPro"/>
</dbReference>
<dbReference type="GO" id="GO:0032456">
    <property type="term" value="P:endocytic recycling"/>
    <property type="evidence" value="ECO:0007669"/>
    <property type="project" value="InterPro"/>
</dbReference>
<dbReference type="InterPro" id="IPR040047">
    <property type="entry name" value="VPS50"/>
</dbReference>
<gene>
    <name evidence="7" type="ORF">RHGRI_036619</name>
</gene>
<feature type="domain" description="Syndetin C-terminal" evidence="5">
    <location>
        <begin position="1082"/>
        <end position="1197"/>
    </location>
</feature>
<evidence type="ECO:0000256" key="4">
    <source>
        <dbReference type="SAM" id="MobiDB-lite"/>
    </source>
</evidence>
<proteinExistence type="predicted"/>
<keyword evidence="1" id="KW-0813">Transport</keyword>
<dbReference type="GO" id="GO:0005829">
    <property type="term" value="C:cytosol"/>
    <property type="evidence" value="ECO:0007669"/>
    <property type="project" value="GOC"/>
</dbReference>
<evidence type="ECO:0008006" key="9">
    <source>
        <dbReference type="Google" id="ProtNLM"/>
    </source>
</evidence>
<feature type="compositionally biased region" description="Polar residues" evidence="4">
    <location>
        <begin position="755"/>
        <end position="771"/>
    </location>
</feature>
<dbReference type="Proteomes" id="UP000823749">
    <property type="component" value="Chromosome 13"/>
</dbReference>
<reference evidence="7 8" key="1">
    <citation type="submission" date="2020-08" db="EMBL/GenBank/DDBJ databases">
        <title>Plant Genome Project.</title>
        <authorList>
            <person name="Zhang R.-G."/>
        </authorList>
    </citation>
    <scope>NUCLEOTIDE SEQUENCE [LARGE SCALE GENOMIC DNA]</scope>
    <source>
        <strain evidence="7">WSP0</strain>
        <tissue evidence="7">Leaf</tissue>
    </source>
</reference>
<sequence length="1201" mass="133318">MQSNWPPPLALSPFASTGVLSGDGGFDGTRALLFTSLIFFQGGGGGGMDLSKVGEKILTSVRSARSLGLLPPTSDRPEVPARAVAAAAVARVLAGLPPHQRHSLSSSSEELSSIYGSRPHGQVVEEIEENFYEEDFDPVRHVLEHIPSEENDLAYFEEKATLRLAQLDRIQERLSRHVMEHHEEMVKGMHLVRELEKDLKVANVICMNGRRHLISSRNEVSRDLIVTTSSKKKQVLLDMIPVLTELLHALDMQVVLENHVEEGNFSKAFQVLSEYLQILDSLSELSSIQEMSRGVEVWLGKTLQKLDSLLLGVCQDFKEEGYITVVDAYALIGDVSGLSEKIQSFFMQEVLSETHSVLKNLLQGDLETSNMQSSRLTYSDLCHRIPESKFRQCLLTTLAVVFKLLSSYYAIMSFQPDCKVKYLLTYCIKDHPSPVRKESELENENIRKVSSCHTPQIKQKQDDIPGDIQHVDSANGSSYSPNADDVSLSESMHRVDMTATASSADATETDGSMCTKAPDSIDESRNGGCDASSSGSPWFQLRKDATVFVSQTLHRGRKNLWQLTTSRVSVLLSSSAVCSTSIHQFLRNYEDLNIFILAGEAFCGSEAALKMVLEKENWLQLPPETIQVVSFAGLVGDGAALIVPSDHNSPNKRVLRSSEPADLVETDSKKSGFLYWLKSGNPFLVKLSAKEHNDSFSPKGSVSGEPNGIHNENLHTYKFPPKNNDAIHGNGTTTVSEDENEDLHADFIDEDSQLPSRISKSNHSRNYSGHSNGEEGIAQTGSSLCLLRLMDKYARLMQKLEIVNVEFFRGICQLFGIFFHFVFEAFGQHHSFSSGKGLTDSLSYRLKTTLSRIAQDCDQWIKPQSVSSSSPTSMNTSLSHTDVTPTSPRSTNFGYLPTTSFGLKERCAGADTISLVARLLHRSKVNLQSMLLQNNGAVVEDFYAHMVDSVPDLTQHIHRTTARLLLHINGRYADRIANAKWEVKELGLEHNGYVDLLLGEFKHYKTRLAHGGIQKEIGSQRVPERSPEAGQQVAWVAGGRATSGVGRRRSKKGAGGWREVVGGWSDSGDGDGPLSSWELEVVQDLLLEYGLEIVAETLIEGLSRVRRCSDEGRALMSLDLQVLINGLHHFISLNVRPKFQTVETFIKAYYLPETEYVHWARKHPEYTKTQIIGLINLVATMKGWKRKTRLEVLEKIEGAGV</sequence>
<dbReference type="InterPro" id="IPR019514">
    <property type="entry name" value="Syndetin_C"/>
</dbReference>
<dbReference type="GO" id="GO:0000149">
    <property type="term" value="F:SNARE binding"/>
    <property type="evidence" value="ECO:0007669"/>
    <property type="project" value="TreeGrafter"/>
</dbReference>
<evidence type="ECO:0000256" key="2">
    <source>
        <dbReference type="ARBA" id="ARBA00022927"/>
    </source>
</evidence>
<feature type="region of interest" description="Disordered" evidence="4">
    <location>
        <begin position="694"/>
        <end position="736"/>
    </location>
</feature>
<dbReference type="PANTHER" id="PTHR13258:SF0">
    <property type="entry name" value="SYNDETIN"/>
    <property type="match status" value="1"/>
</dbReference>
<feature type="region of interest" description="Disordered" evidence="4">
    <location>
        <begin position="448"/>
        <end position="487"/>
    </location>
</feature>
<dbReference type="GO" id="GO:1990745">
    <property type="term" value="C:EARP complex"/>
    <property type="evidence" value="ECO:0007669"/>
    <property type="project" value="InterPro"/>
</dbReference>
<name>A0AAV6HUB1_9ERIC</name>
<evidence type="ECO:0000259" key="5">
    <source>
        <dbReference type="Pfam" id="PF10474"/>
    </source>
</evidence>
<evidence type="ECO:0000256" key="3">
    <source>
        <dbReference type="ARBA" id="ARBA00023054"/>
    </source>
</evidence>
<evidence type="ECO:0000313" key="8">
    <source>
        <dbReference type="Proteomes" id="UP000823749"/>
    </source>
</evidence>
<keyword evidence="3" id="KW-0175">Coiled coil</keyword>
<feature type="region of interest" description="Disordered" evidence="4">
    <location>
        <begin position="755"/>
        <end position="774"/>
    </location>
</feature>
<protein>
    <recommendedName>
        <fullName evidence="9">Syndetin</fullName>
    </recommendedName>
</protein>
<feature type="compositionally biased region" description="Polar residues" evidence="4">
    <location>
        <begin position="472"/>
        <end position="481"/>
    </location>
</feature>